<proteinExistence type="predicted"/>
<gene>
    <name evidence="2" type="ORF">PVAP13_8NG264400</name>
</gene>
<organism evidence="2 3">
    <name type="scientific">Panicum virgatum</name>
    <name type="common">Blackwell switchgrass</name>
    <dbReference type="NCBI Taxonomy" id="38727"/>
    <lineage>
        <taxon>Eukaryota</taxon>
        <taxon>Viridiplantae</taxon>
        <taxon>Streptophyta</taxon>
        <taxon>Embryophyta</taxon>
        <taxon>Tracheophyta</taxon>
        <taxon>Spermatophyta</taxon>
        <taxon>Magnoliopsida</taxon>
        <taxon>Liliopsida</taxon>
        <taxon>Poales</taxon>
        <taxon>Poaceae</taxon>
        <taxon>PACMAD clade</taxon>
        <taxon>Panicoideae</taxon>
        <taxon>Panicodae</taxon>
        <taxon>Paniceae</taxon>
        <taxon>Panicinae</taxon>
        <taxon>Panicum</taxon>
        <taxon>Panicum sect. Hiantes</taxon>
    </lineage>
</organism>
<name>A0A8T0P7V7_PANVG</name>
<dbReference type="PANTHER" id="PTHR47165:SF4">
    <property type="entry name" value="OS03G0429900 PROTEIN"/>
    <property type="match status" value="1"/>
</dbReference>
<reference evidence="2" key="1">
    <citation type="submission" date="2020-05" db="EMBL/GenBank/DDBJ databases">
        <title>WGS assembly of Panicum virgatum.</title>
        <authorList>
            <person name="Lovell J.T."/>
            <person name="Jenkins J."/>
            <person name="Shu S."/>
            <person name="Juenger T.E."/>
            <person name="Schmutz J."/>
        </authorList>
    </citation>
    <scope>NUCLEOTIDE SEQUENCE</scope>
    <source>
        <strain evidence="2">AP13</strain>
    </source>
</reference>
<feature type="domain" description="Replication protein A 70 kDa DNA-binding subunit B/D first OB fold" evidence="1">
    <location>
        <begin position="6"/>
        <end position="107"/>
    </location>
</feature>
<dbReference type="Gene3D" id="2.40.50.140">
    <property type="entry name" value="Nucleic acid-binding proteins"/>
    <property type="match status" value="2"/>
</dbReference>
<dbReference type="CDD" id="cd04480">
    <property type="entry name" value="RPA1_DBD_A_like"/>
    <property type="match status" value="1"/>
</dbReference>
<evidence type="ECO:0000313" key="3">
    <source>
        <dbReference type="Proteomes" id="UP000823388"/>
    </source>
</evidence>
<dbReference type="CDD" id="cd04476">
    <property type="entry name" value="RPA1_DBD_C"/>
    <property type="match status" value="1"/>
</dbReference>
<evidence type="ECO:0000259" key="1">
    <source>
        <dbReference type="Pfam" id="PF02721"/>
    </source>
</evidence>
<dbReference type="EMBL" id="CM029052">
    <property type="protein sequence ID" value="KAG2556749.1"/>
    <property type="molecule type" value="Genomic_DNA"/>
</dbReference>
<dbReference type="InterPro" id="IPR047192">
    <property type="entry name" value="Euk_RPA1_DBD_C"/>
</dbReference>
<accession>A0A8T0P7V7</accession>
<dbReference type="Pfam" id="PF02721">
    <property type="entry name" value="DUF223"/>
    <property type="match status" value="1"/>
</dbReference>
<dbReference type="InterPro" id="IPR003871">
    <property type="entry name" value="RFA1B/D_OB_1st"/>
</dbReference>
<sequence>MACIPLKRVCPDHSRWKVNVRAVRFYEKFTNDQPPKLSRFEFIMLDEENVAMEATIPAKWIDEQRPKLIEGRLYTIQYFEVCNARGMYRPVDHPYMARFTKHTRINEVSAVPPKSPMYACSITPFPVLRARVGNREQMSDAIGLFTKCSRMTKQSTRHGVQSLVNRFDAQSLMEMSKSSPVVLLFLGVTSNTFDGHLTLQCSATYMWYVNLELPETALLHQSFGSAVGQAYWIGEEHHNQPQITTVAELSAIENPHEAEGNKYKVTARIKELVPNQQWWYLACNKCKRTTRPNGDSYRCYDSTCIGTDAIPRYKIPFLAIDPEAAAGIEEKTIEMICFGAVADEMVGLTADNLVSLSTDVQGYIPEQIKRMYGARYDFDLSVPRGAVRFGKTTFRIDSFTRIAELEEQATAEVPPPVATTTASEVIKPHAVSVHSSQSDLATRNASTPVKARTADTHHARPSQGPASFKIAATPIILAASNLISNS</sequence>
<protein>
    <recommendedName>
        <fullName evidence="1">Replication protein A 70 kDa DNA-binding subunit B/D first OB fold domain-containing protein</fullName>
    </recommendedName>
</protein>
<dbReference type="PANTHER" id="PTHR47165">
    <property type="entry name" value="OS03G0429900 PROTEIN"/>
    <property type="match status" value="1"/>
</dbReference>
<dbReference type="SUPFAM" id="SSF50249">
    <property type="entry name" value="Nucleic acid-binding proteins"/>
    <property type="match status" value="2"/>
</dbReference>
<dbReference type="AlphaFoldDB" id="A0A8T0P7V7"/>
<evidence type="ECO:0000313" key="2">
    <source>
        <dbReference type="EMBL" id="KAG2556749.1"/>
    </source>
</evidence>
<dbReference type="InterPro" id="IPR012340">
    <property type="entry name" value="NA-bd_OB-fold"/>
</dbReference>
<keyword evidence="3" id="KW-1185">Reference proteome</keyword>
<dbReference type="Proteomes" id="UP000823388">
    <property type="component" value="Chromosome 8N"/>
</dbReference>
<comment type="caution">
    <text evidence="2">The sequence shown here is derived from an EMBL/GenBank/DDBJ whole genome shotgun (WGS) entry which is preliminary data.</text>
</comment>